<accession>A0A225VQK8</accession>
<name>A0A225VQK8_9STRA</name>
<proteinExistence type="predicted"/>
<dbReference type="AlphaFoldDB" id="A0A225VQK8"/>
<comment type="caution">
    <text evidence="1">The sequence shown here is derived from an EMBL/GenBank/DDBJ whole genome shotgun (WGS) entry which is preliminary data.</text>
</comment>
<protein>
    <submittedName>
        <fullName evidence="1">Ubiquitin carboxyl-terminal hydrolase</fullName>
    </submittedName>
</protein>
<reference evidence="2" key="1">
    <citation type="submission" date="2017-03" db="EMBL/GenBank/DDBJ databases">
        <title>Phytopthora megakarya and P. palmivora, two closely related causual agents of cacao black pod achieved similar genome size and gene model numbers by different mechanisms.</title>
        <authorList>
            <person name="Ali S."/>
            <person name="Shao J."/>
            <person name="Larry D.J."/>
            <person name="Kronmiller B."/>
            <person name="Shen D."/>
            <person name="Strem M.D."/>
            <person name="Melnick R.L."/>
            <person name="Guiltinan M.J."/>
            <person name="Tyler B.M."/>
            <person name="Meinhardt L.W."/>
            <person name="Bailey B.A."/>
        </authorList>
    </citation>
    <scope>NUCLEOTIDE SEQUENCE [LARGE SCALE GENOMIC DNA]</scope>
    <source>
        <strain evidence="2">zdho120</strain>
    </source>
</reference>
<dbReference type="Proteomes" id="UP000198211">
    <property type="component" value="Unassembled WGS sequence"/>
</dbReference>
<sequence>MSYKRQPENIWEIDFGLFVKRWHMDTVGRQKNDVGVHWMNGPSHPDRSCCGIIVMATVHSNVNRPRRCKTAEVTSTTLNVMRLRFLRVISTE</sequence>
<gene>
    <name evidence="1" type="ORF">PHMEG_00019964</name>
</gene>
<keyword evidence="1" id="KW-0378">Hydrolase</keyword>
<dbReference type="GO" id="GO:0016787">
    <property type="term" value="F:hydrolase activity"/>
    <property type="evidence" value="ECO:0007669"/>
    <property type="project" value="UniProtKB-KW"/>
</dbReference>
<dbReference type="EMBL" id="NBNE01003467">
    <property type="protein sequence ID" value="OWZ07622.1"/>
    <property type="molecule type" value="Genomic_DNA"/>
</dbReference>
<organism evidence="1 2">
    <name type="scientific">Phytophthora megakarya</name>
    <dbReference type="NCBI Taxonomy" id="4795"/>
    <lineage>
        <taxon>Eukaryota</taxon>
        <taxon>Sar</taxon>
        <taxon>Stramenopiles</taxon>
        <taxon>Oomycota</taxon>
        <taxon>Peronosporomycetes</taxon>
        <taxon>Peronosporales</taxon>
        <taxon>Peronosporaceae</taxon>
        <taxon>Phytophthora</taxon>
    </lineage>
</organism>
<evidence type="ECO:0000313" key="1">
    <source>
        <dbReference type="EMBL" id="OWZ07622.1"/>
    </source>
</evidence>
<evidence type="ECO:0000313" key="2">
    <source>
        <dbReference type="Proteomes" id="UP000198211"/>
    </source>
</evidence>
<keyword evidence="2" id="KW-1185">Reference proteome</keyword>